<dbReference type="Gene3D" id="2.120.10.30">
    <property type="entry name" value="TolB, C-terminal domain"/>
    <property type="match status" value="1"/>
</dbReference>
<sequence>MTGVPKISVFHDGRDRVGESPLWDAGSASLWWVDIEGKALRRKHVASGRLASFDLDIMPGALALDEDGSVIVAAGAGWYRFDAKTGALSLIAEVTTPRPEMRMNDGVVDPAGRFWSGTMHMPPEREPVGTLYAFDGDKAVATVEGLRTQNGCAISPDGKTFYLADSHPAVRTIWAFDFDASTGVLANRRVFHKPSRGRPDGACVDADGCYWFAAVEGGCITRLDSGGNEIASIDLPVSRPTKPVFGGDDLSTIFVTSMSAGLDAAQLAREPLAGSVLAVEAGVRGFAQPHFRRTPARQAAAAGS</sequence>
<proteinExistence type="inferred from homology"/>
<evidence type="ECO:0000313" key="6">
    <source>
        <dbReference type="Proteomes" id="UP000003250"/>
    </source>
</evidence>
<dbReference type="InterPro" id="IPR005511">
    <property type="entry name" value="SMP-30"/>
</dbReference>
<feature type="binding site" evidence="3">
    <location>
        <position position="200"/>
    </location>
    <ligand>
        <name>a divalent metal cation</name>
        <dbReference type="ChEBI" id="CHEBI:60240"/>
    </ligand>
</feature>
<evidence type="ECO:0000256" key="3">
    <source>
        <dbReference type="PIRSR" id="PIRSR605511-2"/>
    </source>
</evidence>
<organism evidence="5 6">
    <name type="scientific">Mesorhizobium alhagi CCNWXJ12-2</name>
    <dbReference type="NCBI Taxonomy" id="1107882"/>
    <lineage>
        <taxon>Bacteria</taxon>
        <taxon>Pseudomonadati</taxon>
        <taxon>Pseudomonadota</taxon>
        <taxon>Alphaproteobacteria</taxon>
        <taxon>Hyphomicrobiales</taxon>
        <taxon>Phyllobacteriaceae</taxon>
        <taxon>Allomesorhizobium</taxon>
    </lineage>
</organism>
<keyword evidence="3" id="KW-0862">Zinc</keyword>
<feature type="binding site" evidence="3">
    <location>
        <position position="150"/>
    </location>
    <ligand>
        <name>a divalent metal cation</name>
        <dbReference type="ChEBI" id="CHEBI:60240"/>
    </ligand>
</feature>
<name>H0HV46_9HYPH</name>
<feature type="binding site" evidence="3">
    <location>
        <position position="104"/>
    </location>
    <ligand>
        <name>substrate</name>
    </ligand>
</feature>
<evidence type="ECO:0000313" key="5">
    <source>
        <dbReference type="EMBL" id="EHK55444.1"/>
    </source>
</evidence>
<dbReference type="Pfam" id="PF08450">
    <property type="entry name" value="SGL"/>
    <property type="match status" value="1"/>
</dbReference>
<feature type="domain" description="SMP-30/Gluconolactonase/LRE-like region" evidence="4">
    <location>
        <begin position="17"/>
        <end position="258"/>
    </location>
</feature>
<gene>
    <name evidence="5" type="ORF">MAXJ12_20247</name>
</gene>
<dbReference type="GO" id="GO:0019853">
    <property type="term" value="P:L-ascorbic acid biosynthetic process"/>
    <property type="evidence" value="ECO:0007669"/>
    <property type="project" value="TreeGrafter"/>
</dbReference>
<feature type="active site" description="Proton donor/acceptor" evidence="2">
    <location>
        <position position="200"/>
    </location>
</feature>
<accession>H0HV46</accession>
<dbReference type="SUPFAM" id="SSF63829">
    <property type="entry name" value="Calcium-dependent phosphotriesterase"/>
    <property type="match status" value="1"/>
</dbReference>
<reference evidence="5 6" key="1">
    <citation type="journal article" date="2012" name="J. Bacteriol.">
        <title>Draft Genome Sequence of Mesorhizobium alhagi CCNWXJ12-2T, a Novel Salt-Resistant Species Isolated from the Desert of Northwestern China.</title>
        <authorList>
            <person name="Zhou M."/>
            <person name="Chen W."/>
            <person name="Chen H."/>
            <person name="Wei G."/>
        </authorList>
    </citation>
    <scope>NUCLEOTIDE SEQUENCE [LARGE SCALE GENOMIC DNA]</scope>
    <source>
        <strain evidence="5 6">CCNWXJ12-2</strain>
    </source>
</reference>
<dbReference type="PANTHER" id="PTHR10907">
    <property type="entry name" value="REGUCALCIN"/>
    <property type="match status" value="1"/>
</dbReference>
<dbReference type="InterPro" id="IPR011042">
    <property type="entry name" value="6-blade_b-propeller_TolB-like"/>
</dbReference>
<evidence type="ECO:0000256" key="2">
    <source>
        <dbReference type="PIRSR" id="PIRSR605511-1"/>
    </source>
</evidence>
<comment type="cofactor">
    <cofactor evidence="3">
        <name>Zn(2+)</name>
        <dbReference type="ChEBI" id="CHEBI:29105"/>
    </cofactor>
    <text evidence="3">Binds 1 divalent metal cation per subunit.</text>
</comment>
<dbReference type="GO" id="GO:0005509">
    <property type="term" value="F:calcium ion binding"/>
    <property type="evidence" value="ECO:0007669"/>
    <property type="project" value="TreeGrafter"/>
</dbReference>
<dbReference type="EMBL" id="AHAM01000168">
    <property type="protein sequence ID" value="EHK55444.1"/>
    <property type="molecule type" value="Genomic_DNA"/>
</dbReference>
<dbReference type="InterPro" id="IPR013658">
    <property type="entry name" value="SGL"/>
</dbReference>
<dbReference type="PANTHER" id="PTHR10907:SF47">
    <property type="entry name" value="REGUCALCIN"/>
    <property type="match status" value="1"/>
</dbReference>
<dbReference type="PRINTS" id="PR01790">
    <property type="entry name" value="SMP30FAMILY"/>
</dbReference>
<dbReference type="OrthoDB" id="2633250at2"/>
<evidence type="ECO:0000259" key="4">
    <source>
        <dbReference type="Pfam" id="PF08450"/>
    </source>
</evidence>
<keyword evidence="6" id="KW-1185">Reference proteome</keyword>
<dbReference type="AlphaFoldDB" id="H0HV46"/>
<feature type="binding site" evidence="3">
    <location>
        <position position="19"/>
    </location>
    <ligand>
        <name>a divalent metal cation</name>
        <dbReference type="ChEBI" id="CHEBI:60240"/>
    </ligand>
</feature>
<comment type="similarity">
    <text evidence="1">Belongs to the SMP-30/CGR1 family.</text>
</comment>
<protein>
    <submittedName>
        <fullName evidence="5">Smp-30/gluconolaconase/lre-like region-containing protein</fullName>
    </submittedName>
</protein>
<keyword evidence="3" id="KW-0479">Metal-binding</keyword>
<dbReference type="PATRIC" id="fig|1107882.3.peg.3951"/>
<feature type="binding site" evidence="3">
    <location>
        <position position="102"/>
    </location>
    <ligand>
        <name>substrate</name>
    </ligand>
</feature>
<dbReference type="Proteomes" id="UP000003250">
    <property type="component" value="Unassembled WGS sequence"/>
</dbReference>
<dbReference type="GO" id="GO:0004341">
    <property type="term" value="F:gluconolactonase activity"/>
    <property type="evidence" value="ECO:0007669"/>
    <property type="project" value="TreeGrafter"/>
</dbReference>
<dbReference type="RefSeq" id="WP_008837656.1">
    <property type="nucleotide sequence ID" value="NZ_AHAM01000168.1"/>
</dbReference>
<evidence type="ECO:0000256" key="1">
    <source>
        <dbReference type="ARBA" id="ARBA00008853"/>
    </source>
</evidence>